<reference evidence="1 2" key="1">
    <citation type="submission" date="2019-11" db="EMBL/GenBank/DDBJ databases">
        <title>Type strains purchased from KCTC, JCM and DSMZ.</title>
        <authorList>
            <person name="Lu H."/>
        </authorList>
    </citation>
    <scope>NUCLEOTIDE SEQUENCE [LARGE SCALE GENOMIC DNA]</scope>
    <source>
        <strain evidence="1 2">JCM 31587</strain>
    </source>
</reference>
<dbReference type="InterPro" id="IPR014710">
    <property type="entry name" value="RmlC-like_jellyroll"/>
</dbReference>
<comment type="caution">
    <text evidence="1">The sequence shown here is derived from an EMBL/GenBank/DDBJ whole genome shotgun (WGS) entry which is preliminary data.</text>
</comment>
<evidence type="ECO:0000313" key="2">
    <source>
        <dbReference type="Proteomes" id="UP000472320"/>
    </source>
</evidence>
<evidence type="ECO:0000313" key="1">
    <source>
        <dbReference type="EMBL" id="MTW09697.1"/>
    </source>
</evidence>
<gene>
    <name evidence="1" type="ORF">GM658_03705</name>
</gene>
<dbReference type="InterPro" id="IPR018490">
    <property type="entry name" value="cNMP-bd_dom_sf"/>
</dbReference>
<dbReference type="AlphaFoldDB" id="A0A6L6QCZ7"/>
<protein>
    <submittedName>
        <fullName evidence="1">Crp/Fnr family transcriptional regulator</fullName>
    </submittedName>
</protein>
<dbReference type="Gene3D" id="2.60.120.10">
    <property type="entry name" value="Jelly Rolls"/>
    <property type="match status" value="1"/>
</dbReference>
<dbReference type="EMBL" id="WNKX01000002">
    <property type="protein sequence ID" value="MTW09697.1"/>
    <property type="molecule type" value="Genomic_DNA"/>
</dbReference>
<sequence>MFDEFNRILAPHVTHVEFRKGDYLQHAGVPASVAYWLYRGVARRGMLTKDGSEVTMAFSSEGESCGSHHDLLAAQDGLPAQEFIVAETAITGVRVEWATLARLREEHCIMREYYLKVSELSIRRYSQSSLIRSMTSANCRLAAFREQYPGLEQRIAQKSLASFLGITPQYMSTLLKQEQDQVR</sequence>
<name>A0A6L6QCZ7_9BURK</name>
<accession>A0A6L6QCZ7</accession>
<proteinExistence type="predicted"/>
<dbReference type="Proteomes" id="UP000472320">
    <property type="component" value="Unassembled WGS sequence"/>
</dbReference>
<keyword evidence="2" id="KW-1185">Reference proteome</keyword>
<organism evidence="1 2">
    <name type="scientific">Massilia eburnea</name>
    <dbReference type="NCBI Taxonomy" id="1776165"/>
    <lineage>
        <taxon>Bacteria</taxon>
        <taxon>Pseudomonadati</taxon>
        <taxon>Pseudomonadota</taxon>
        <taxon>Betaproteobacteria</taxon>
        <taxon>Burkholderiales</taxon>
        <taxon>Oxalobacteraceae</taxon>
        <taxon>Telluria group</taxon>
        <taxon>Massilia</taxon>
    </lineage>
</organism>
<dbReference type="OrthoDB" id="9152304at2"/>
<dbReference type="SUPFAM" id="SSF51206">
    <property type="entry name" value="cAMP-binding domain-like"/>
    <property type="match status" value="1"/>
</dbReference>